<proteinExistence type="predicted"/>
<dbReference type="AlphaFoldDB" id="A0A1B3Z656"/>
<name>A0A1B3Z656_9SPHN</name>
<dbReference type="Proteomes" id="UP000094256">
    <property type="component" value="Chromosome"/>
</dbReference>
<accession>A0A1B3Z656</accession>
<dbReference type="RefSeq" id="WP_069203493.1">
    <property type="nucleotide sequence ID" value="NZ_CP014168.1"/>
</dbReference>
<evidence type="ECO:0000313" key="2">
    <source>
        <dbReference type="Proteomes" id="UP000094256"/>
    </source>
</evidence>
<gene>
    <name evidence="1" type="ORF">AWL63_01870</name>
</gene>
<organism evidence="1 2">
    <name type="scientific">Sphingomonas panacis</name>
    <dbReference type="NCBI Taxonomy" id="1560345"/>
    <lineage>
        <taxon>Bacteria</taxon>
        <taxon>Pseudomonadati</taxon>
        <taxon>Pseudomonadota</taxon>
        <taxon>Alphaproteobacteria</taxon>
        <taxon>Sphingomonadales</taxon>
        <taxon>Sphingomonadaceae</taxon>
        <taxon>Sphingomonas</taxon>
    </lineage>
</organism>
<sequence length="127" mass="13626">MSGTNSHLILAIRDPGLRSLLAARLGMAGEMPISTVDHLDPTLGEAIRATALLIIEESMIEAPLAEWVETLRNQCWAGRIIIISNAVLGLAETDDTVMVAPRDAGTAIPALVQLWQAERGKRLSSSE</sequence>
<protein>
    <recommendedName>
        <fullName evidence="3">Response regulatory domain-containing protein</fullName>
    </recommendedName>
</protein>
<dbReference type="EMBL" id="CP014168">
    <property type="protein sequence ID" value="AOH82909.1"/>
    <property type="molecule type" value="Genomic_DNA"/>
</dbReference>
<evidence type="ECO:0008006" key="3">
    <source>
        <dbReference type="Google" id="ProtNLM"/>
    </source>
</evidence>
<reference evidence="1 2" key="1">
    <citation type="submission" date="2016-01" db="EMBL/GenBank/DDBJ databases">
        <title>Complete genome and mega plasmid sequence of Sphingomonas panacis DCY99 elicits systemic resistance in rice to Xanthomonas oryzae.</title>
        <authorList>
            <person name="Kim Y.J."/>
            <person name="Yang D.C."/>
            <person name="Sing P."/>
        </authorList>
    </citation>
    <scope>NUCLEOTIDE SEQUENCE [LARGE SCALE GENOMIC DNA]</scope>
    <source>
        <strain evidence="1 2">DCY99</strain>
    </source>
</reference>
<dbReference type="KEGG" id="span:AWL63_01870"/>
<dbReference type="OrthoDB" id="7581236at2"/>
<keyword evidence="2" id="KW-1185">Reference proteome</keyword>
<evidence type="ECO:0000313" key="1">
    <source>
        <dbReference type="EMBL" id="AOH82909.1"/>
    </source>
</evidence>